<keyword evidence="1" id="KW-0472">Membrane</keyword>
<keyword evidence="3" id="KW-1185">Reference proteome</keyword>
<gene>
    <name evidence="2" type="ORF">A2U01_0011174</name>
</gene>
<organism evidence="2 3">
    <name type="scientific">Trifolium medium</name>
    <dbReference type="NCBI Taxonomy" id="97028"/>
    <lineage>
        <taxon>Eukaryota</taxon>
        <taxon>Viridiplantae</taxon>
        <taxon>Streptophyta</taxon>
        <taxon>Embryophyta</taxon>
        <taxon>Tracheophyta</taxon>
        <taxon>Spermatophyta</taxon>
        <taxon>Magnoliopsida</taxon>
        <taxon>eudicotyledons</taxon>
        <taxon>Gunneridae</taxon>
        <taxon>Pentapetalae</taxon>
        <taxon>rosids</taxon>
        <taxon>fabids</taxon>
        <taxon>Fabales</taxon>
        <taxon>Fabaceae</taxon>
        <taxon>Papilionoideae</taxon>
        <taxon>50 kb inversion clade</taxon>
        <taxon>NPAAA clade</taxon>
        <taxon>Hologalegina</taxon>
        <taxon>IRL clade</taxon>
        <taxon>Trifolieae</taxon>
        <taxon>Trifolium</taxon>
    </lineage>
</organism>
<feature type="transmembrane region" description="Helical" evidence="1">
    <location>
        <begin position="41"/>
        <end position="62"/>
    </location>
</feature>
<proteinExistence type="predicted"/>
<sequence length="116" mass="13462">MAPRVKTSIEGLTFASFYHMLVLSFFVTVELLPGHDSFKAIPIYMLLYLMASCFELFFVFVFTRNIPNREANAAFEFFGLMLGNMTMSCLMDAMIHWILLVIIFIIWDGIQTMLRQ</sequence>
<dbReference type="Proteomes" id="UP000265520">
    <property type="component" value="Unassembled WGS sequence"/>
</dbReference>
<protein>
    <submittedName>
        <fullName evidence="2">Uncharacterized protein</fullName>
    </submittedName>
</protein>
<keyword evidence="1" id="KW-0812">Transmembrane</keyword>
<dbReference type="AlphaFoldDB" id="A0A392MS33"/>
<comment type="caution">
    <text evidence="2">The sequence shown here is derived from an EMBL/GenBank/DDBJ whole genome shotgun (WGS) entry which is preliminary data.</text>
</comment>
<keyword evidence="1" id="KW-1133">Transmembrane helix</keyword>
<feature type="transmembrane region" description="Helical" evidence="1">
    <location>
        <begin position="12"/>
        <end position="29"/>
    </location>
</feature>
<feature type="transmembrane region" description="Helical" evidence="1">
    <location>
        <begin position="74"/>
        <end position="107"/>
    </location>
</feature>
<reference evidence="2 3" key="1">
    <citation type="journal article" date="2018" name="Front. Plant Sci.">
        <title>Red Clover (Trifolium pratense) and Zigzag Clover (T. medium) - A Picture of Genomic Similarities and Differences.</title>
        <authorList>
            <person name="Dluhosova J."/>
            <person name="Istvanek J."/>
            <person name="Nedelnik J."/>
            <person name="Repkova J."/>
        </authorList>
    </citation>
    <scope>NUCLEOTIDE SEQUENCE [LARGE SCALE GENOMIC DNA]</scope>
    <source>
        <strain evidence="3">cv. 10/8</strain>
        <tissue evidence="2">Leaf</tissue>
    </source>
</reference>
<evidence type="ECO:0000256" key="1">
    <source>
        <dbReference type="SAM" id="Phobius"/>
    </source>
</evidence>
<evidence type="ECO:0000313" key="3">
    <source>
        <dbReference type="Proteomes" id="UP000265520"/>
    </source>
</evidence>
<evidence type="ECO:0000313" key="2">
    <source>
        <dbReference type="EMBL" id="MCH90261.1"/>
    </source>
</evidence>
<name>A0A392MS33_9FABA</name>
<dbReference type="EMBL" id="LXQA010017951">
    <property type="protein sequence ID" value="MCH90261.1"/>
    <property type="molecule type" value="Genomic_DNA"/>
</dbReference>
<accession>A0A392MS33</accession>